<dbReference type="RefSeq" id="WP_082988970.1">
    <property type="nucleotide sequence ID" value="NZ_LOCQ01000057.1"/>
</dbReference>
<comment type="caution">
    <text evidence="3">The sequence shown here is derived from an EMBL/GenBank/DDBJ whole genome shotgun (WGS) entry which is preliminary data.</text>
</comment>
<dbReference type="SMART" id="SM00849">
    <property type="entry name" value="Lactamase_B"/>
    <property type="match status" value="1"/>
</dbReference>
<dbReference type="InterPro" id="IPR036866">
    <property type="entry name" value="RibonucZ/Hydroxyglut_hydro"/>
</dbReference>
<dbReference type="OrthoDB" id="9762883at2"/>
<dbReference type="GO" id="GO:0008800">
    <property type="term" value="F:beta-lactamase activity"/>
    <property type="evidence" value="ECO:0007669"/>
    <property type="project" value="UniProtKB-EC"/>
</dbReference>
<dbReference type="PATRIC" id="fig|1747903.4.peg.2108"/>
<dbReference type="PANTHER" id="PTHR42951">
    <property type="entry name" value="METALLO-BETA-LACTAMASE DOMAIN-CONTAINING"/>
    <property type="match status" value="1"/>
</dbReference>
<protein>
    <submittedName>
        <fullName evidence="3">Metallo-beta-lactamase class B</fullName>
        <ecNumber evidence="3">3.5.2.6</ecNumber>
    </submittedName>
</protein>
<proteinExistence type="predicted"/>
<accession>A0A1A7BY53</accession>
<dbReference type="PANTHER" id="PTHR42951:SF17">
    <property type="entry name" value="METALLO-BETA-LACTAMASE DOMAIN-CONTAINING PROTEIN"/>
    <property type="match status" value="1"/>
</dbReference>
<dbReference type="NCBIfam" id="NF033105">
    <property type="entry name" value="bla_subclass_B3"/>
    <property type="match status" value="1"/>
</dbReference>
<gene>
    <name evidence="3" type="ORF">ASR47_1006156</name>
</gene>
<evidence type="ECO:0000313" key="3">
    <source>
        <dbReference type="EMBL" id="OBV38556.1"/>
    </source>
</evidence>
<dbReference type="NCBIfam" id="NF012229">
    <property type="entry name" value="bla_class_B_core"/>
    <property type="match status" value="1"/>
</dbReference>
<dbReference type="EMBL" id="LOCQ01000057">
    <property type="protein sequence ID" value="OBV38556.1"/>
    <property type="molecule type" value="Genomic_DNA"/>
</dbReference>
<keyword evidence="3" id="KW-0378">Hydrolase</keyword>
<dbReference type="EC" id="3.5.2.6" evidence="3"/>
<reference evidence="3 4" key="1">
    <citation type="submission" date="2016-04" db="EMBL/GenBank/DDBJ databases">
        <title>Draft genome sequence of Janthinobacterium psychrotolerans sp. nov., isolated from freshwater sediments in Denmark.</title>
        <authorList>
            <person name="Gong X."/>
            <person name="Skrivergaard S."/>
            <person name="Korsgaard B.S."/>
            <person name="Schreiber L."/>
            <person name="Marshall I.P."/>
            <person name="Finster K."/>
            <person name="Schramm A."/>
        </authorList>
    </citation>
    <scope>NUCLEOTIDE SEQUENCE [LARGE SCALE GENOMIC DNA]</scope>
    <source>
        <strain evidence="3 4">S3-2</strain>
    </source>
</reference>
<dbReference type="InterPro" id="IPR050855">
    <property type="entry name" value="NDM-1-like"/>
</dbReference>
<evidence type="ECO:0000259" key="2">
    <source>
        <dbReference type="SMART" id="SM00849"/>
    </source>
</evidence>
<organism evidence="3 4">
    <name type="scientific">Janthinobacterium psychrotolerans</name>
    <dbReference type="NCBI Taxonomy" id="1747903"/>
    <lineage>
        <taxon>Bacteria</taxon>
        <taxon>Pseudomonadati</taxon>
        <taxon>Pseudomonadota</taxon>
        <taxon>Betaproteobacteria</taxon>
        <taxon>Burkholderiales</taxon>
        <taxon>Oxalobacteraceae</taxon>
        <taxon>Janthinobacterium</taxon>
    </lineage>
</organism>
<dbReference type="Pfam" id="PF00753">
    <property type="entry name" value="Lactamase_B"/>
    <property type="match status" value="1"/>
</dbReference>
<keyword evidence="4" id="KW-1185">Reference proteome</keyword>
<keyword evidence="1" id="KW-0732">Signal</keyword>
<feature type="domain" description="Metallo-beta-lactamase" evidence="2">
    <location>
        <begin position="40"/>
        <end position="233"/>
    </location>
</feature>
<dbReference type="Gene3D" id="3.60.15.10">
    <property type="entry name" value="Ribonuclease Z/Hydroxyacylglutathione hydrolase-like"/>
    <property type="match status" value="1"/>
</dbReference>
<name>A0A1A7BY53_9BURK</name>
<dbReference type="AlphaFoldDB" id="A0A1A7BY53"/>
<feature type="signal peptide" evidence="1">
    <location>
        <begin position="1"/>
        <end position="21"/>
    </location>
</feature>
<dbReference type="InterPro" id="IPR001279">
    <property type="entry name" value="Metallo-B-lactamas"/>
</dbReference>
<evidence type="ECO:0000313" key="4">
    <source>
        <dbReference type="Proteomes" id="UP000092713"/>
    </source>
</evidence>
<evidence type="ECO:0000256" key="1">
    <source>
        <dbReference type="SAM" id="SignalP"/>
    </source>
</evidence>
<sequence length="280" mass="29439">MPSLFPPVLAVLLAAPMLAQAQGPAPFRLFANTYYVGTQDASSVLITSNVGHVLIDAGLPESAATIIANIAALGFRIEDVKMIMNSHGHAEHAGGVAELQRRSDALVYASPSSALDLAAGEVGPDDPQYHAAATFPPVSDMRLARDGNHYTVGPIRLTAHATAGHTPGGLSWSWQSCEANRCLDMVYADSLEPVSRPGFRFSASSEYPNALDDFAHSFEVLEKLPCDVLVSALPQASTLWQRLAASADKGPDAFVDAGACRAYAAAARAALATRLASEKP</sequence>
<dbReference type="Proteomes" id="UP000092713">
    <property type="component" value="Unassembled WGS sequence"/>
</dbReference>
<dbReference type="SUPFAM" id="SSF56281">
    <property type="entry name" value="Metallo-hydrolase/oxidoreductase"/>
    <property type="match status" value="1"/>
</dbReference>
<feature type="chain" id="PRO_5008355470" evidence="1">
    <location>
        <begin position="22"/>
        <end position="280"/>
    </location>
</feature>
<dbReference type="STRING" id="1747903.ASR47_1006156"/>